<evidence type="ECO:0000313" key="9">
    <source>
        <dbReference type="Proteomes" id="UP000006732"/>
    </source>
</evidence>
<dbReference type="KEGG" id="ppd:Ppro_0922"/>
<dbReference type="OrthoDB" id="9808633at2"/>
<keyword evidence="9" id="KW-1185">Reference proteome</keyword>
<keyword evidence="5 7" id="KW-0472">Membrane</keyword>
<organism evidence="8 9">
    <name type="scientific">Pelobacter propionicus (strain DSM 2379 / NBRC 103807 / OttBd1)</name>
    <dbReference type="NCBI Taxonomy" id="338966"/>
    <lineage>
        <taxon>Bacteria</taxon>
        <taxon>Pseudomonadati</taxon>
        <taxon>Thermodesulfobacteriota</taxon>
        <taxon>Desulfuromonadia</taxon>
        <taxon>Desulfuromonadales</taxon>
        <taxon>Desulfuromonadaceae</taxon>
        <taxon>Pelobacter</taxon>
    </lineage>
</organism>
<evidence type="ECO:0000256" key="2">
    <source>
        <dbReference type="ARBA" id="ARBA00022475"/>
    </source>
</evidence>
<keyword evidence="7" id="KW-0812">Transmembrane</keyword>
<evidence type="ECO:0000256" key="1">
    <source>
        <dbReference type="ARBA" id="ARBA00004533"/>
    </source>
</evidence>
<dbReference type="eggNOG" id="COG4261">
    <property type="taxonomic scope" value="Bacteria"/>
</dbReference>
<dbReference type="HOGENOM" id="CLU_049421_2_0_7"/>
<evidence type="ECO:0000256" key="4">
    <source>
        <dbReference type="ARBA" id="ARBA00022679"/>
    </source>
</evidence>
<name>A1AMI1_PELPD</name>
<keyword evidence="4 8" id="KW-0808">Transferase</keyword>
<proteinExistence type="predicted"/>
<dbReference type="AlphaFoldDB" id="A1AMI1"/>
<evidence type="ECO:0000256" key="3">
    <source>
        <dbReference type="ARBA" id="ARBA00022519"/>
    </source>
</evidence>
<evidence type="ECO:0000256" key="7">
    <source>
        <dbReference type="SAM" id="Phobius"/>
    </source>
</evidence>
<dbReference type="GO" id="GO:0009247">
    <property type="term" value="P:glycolipid biosynthetic process"/>
    <property type="evidence" value="ECO:0007669"/>
    <property type="project" value="UniProtKB-ARBA"/>
</dbReference>
<keyword evidence="6 8" id="KW-0012">Acyltransferase</keyword>
<gene>
    <name evidence="8" type="ordered locus">Ppro_0922</name>
</gene>
<dbReference type="Pfam" id="PF03279">
    <property type="entry name" value="Lip_A_acyltrans"/>
    <property type="match status" value="1"/>
</dbReference>
<evidence type="ECO:0000256" key="5">
    <source>
        <dbReference type="ARBA" id="ARBA00023136"/>
    </source>
</evidence>
<dbReference type="GO" id="GO:0016746">
    <property type="term" value="F:acyltransferase activity"/>
    <property type="evidence" value="ECO:0007669"/>
    <property type="project" value="UniProtKB-KW"/>
</dbReference>
<dbReference type="Proteomes" id="UP000006732">
    <property type="component" value="Chromosome"/>
</dbReference>
<keyword evidence="7" id="KW-1133">Transmembrane helix</keyword>
<dbReference type="CDD" id="cd07984">
    <property type="entry name" value="LPLAT_LABLAT-like"/>
    <property type="match status" value="1"/>
</dbReference>
<sequence length="300" mass="33281">MGRNRAVERRRGNRLGFWFFRTAVRLFGLGGAYGFLYFVGLYYLVVDRGLVKATLAYVRRRFPGHGPLRRLLDVYLLFVSQGKNLIDRFALAAGYSDISLDIRGFDELKQLYSAGGKGFILLTAHVGNWQAAMTALHGIGRTVHLMMRPEDNQAVKQTLNIDGGGAKVKIIYTDDSLAGAIQAVKVLEQGDLVSIMGDRVYGFSSAEATFLGDRVCFPHGAFTLAAAVQCPVVVLLSAKVGTKKYVVDVSHVIPPPAGGRRRKDAAMGEALQQFADVLEQFVREHPYQWFVFRDIWTSNE</sequence>
<dbReference type="GO" id="GO:0005886">
    <property type="term" value="C:plasma membrane"/>
    <property type="evidence" value="ECO:0007669"/>
    <property type="project" value="UniProtKB-SubCell"/>
</dbReference>
<evidence type="ECO:0000256" key="6">
    <source>
        <dbReference type="ARBA" id="ARBA00023315"/>
    </source>
</evidence>
<protein>
    <submittedName>
        <fullName evidence="8">Lipid A biosynthesis acyltransferase</fullName>
    </submittedName>
</protein>
<evidence type="ECO:0000313" key="8">
    <source>
        <dbReference type="EMBL" id="ABK98551.1"/>
    </source>
</evidence>
<dbReference type="PANTHER" id="PTHR30606">
    <property type="entry name" value="LIPID A BIOSYNTHESIS LAUROYL ACYLTRANSFERASE"/>
    <property type="match status" value="1"/>
</dbReference>
<dbReference type="InterPro" id="IPR004960">
    <property type="entry name" value="LipA_acyltrans"/>
</dbReference>
<keyword evidence="3" id="KW-0997">Cell inner membrane</keyword>
<accession>A1AMI1</accession>
<dbReference type="EMBL" id="CP000482">
    <property type="protein sequence ID" value="ABK98551.1"/>
    <property type="molecule type" value="Genomic_DNA"/>
</dbReference>
<comment type="subcellular location">
    <subcellularLocation>
        <location evidence="1">Cell inner membrane</location>
    </subcellularLocation>
</comment>
<dbReference type="STRING" id="338966.Ppro_0922"/>
<dbReference type="PANTHER" id="PTHR30606:SF9">
    <property type="entry name" value="LIPID A BIOSYNTHESIS LAUROYLTRANSFERASE"/>
    <property type="match status" value="1"/>
</dbReference>
<feature type="transmembrane region" description="Helical" evidence="7">
    <location>
        <begin position="23"/>
        <end position="45"/>
    </location>
</feature>
<dbReference type="RefSeq" id="WP_011734860.1">
    <property type="nucleotide sequence ID" value="NC_008609.1"/>
</dbReference>
<keyword evidence="2" id="KW-1003">Cell membrane</keyword>
<reference evidence="8 9" key="1">
    <citation type="submission" date="2006-10" db="EMBL/GenBank/DDBJ databases">
        <title>Complete sequence of chromosome of Pelobacter propionicus DSM 2379.</title>
        <authorList>
            <consortium name="US DOE Joint Genome Institute"/>
            <person name="Copeland A."/>
            <person name="Lucas S."/>
            <person name="Lapidus A."/>
            <person name="Barry K."/>
            <person name="Detter J.C."/>
            <person name="Glavina del Rio T."/>
            <person name="Hammon N."/>
            <person name="Israni S."/>
            <person name="Dalin E."/>
            <person name="Tice H."/>
            <person name="Pitluck S."/>
            <person name="Saunders E."/>
            <person name="Brettin T."/>
            <person name="Bruce D."/>
            <person name="Han C."/>
            <person name="Tapia R."/>
            <person name="Schmutz J."/>
            <person name="Larimer F."/>
            <person name="Land M."/>
            <person name="Hauser L."/>
            <person name="Kyrpides N."/>
            <person name="Kim E."/>
            <person name="Lovley D."/>
            <person name="Richardson P."/>
        </authorList>
    </citation>
    <scope>NUCLEOTIDE SEQUENCE [LARGE SCALE GENOMIC DNA]</scope>
    <source>
        <strain evidence="9">DSM 2379 / NBRC 103807 / OttBd1</strain>
    </source>
</reference>